<dbReference type="InterPro" id="IPR036259">
    <property type="entry name" value="MFS_trans_sf"/>
</dbReference>
<evidence type="ECO:0000313" key="2">
    <source>
        <dbReference type="EMBL" id="KHN74392.1"/>
    </source>
</evidence>
<sequence length="508" mass="57701">MGKITDRIFDRNTLLINVGLLGCSLFLPIYSMYNITVFTNKFKISPSHMSLVQVLFMIWNAINDPLFGFAQDVGCGVKWIMSRRKVMLYAGPAFAFSFLLFWFPWTSSEDKKWLIGVQYFVALFIHDSLLTLVLSAYCAMCVEIGDRQSDRIRAVVYSEITSLIGSFIIYPFDMFSRNLEDFETFQWLTIIISFISAGCYVVTGKFSRDGRKCVRNENESANTLLIALRRSLSISWEVIRERSFLCVVFGQFFRMMRSTVNDSFMIVFVQTLISPYGVLPLGSRSLSIFYVLCRTIPQVIFVALWPFSNRFGAWIINTLLGCLTIINCIIALTIGSNQPFSIAIFIMIENFLSRCGQYTLYTLFVGEAIDDDMRINKRKSPMSTVLFTLKALLNKPAEQLSPILVLFVLNQSGYFQFIELSRWDACKTPLNGTVINQLATAAPRTASLDDAQCNTLLGTIFAIATIFPLVCTVLEMIIMSAFNHRLPKTNNSDGKLIYEQQVLCETKL</sequence>
<dbReference type="AlphaFoldDB" id="A0A0B2UZ80"/>
<name>A0A0B2UZ80_TOXCA</name>
<feature type="transmembrane region" description="Helical" evidence="1">
    <location>
        <begin position="184"/>
        <end position="202"/>
    </location>
</feature>
<dbReference type="PANTHER" id="PTHR28658:SF2">
    <property type="entry name" value="TRANSMEMBRANE PROTEIN 180"/>
    <property type="match status" value="1"/>
</dbReference>
<feature type="transmembrane region" description="Helical" evidence="1">
    <location>
        <begin position="264"/>
        <end position="282"/>
    </location>
</feature>
<evidence type="ECO:0000313" key="3">
    <source>
        <dbReference type="Proteomes" id="UP000031036"/>
    </source>
</evidence>
<dbReference type="PANTHER" id="PTHR28658">
    <property type="entry name" value="TRANSMEMBRANE PROTEIN 180"/>
    <property type="match status" value="1"/>
</dbReference>
<feature type="transmembrane region" description="Helical" evidence="1">
    <location>
        <begin position="288"/>
        <end position="307"/>
    </location>
</feature>
<feature type="transmembrane region" description="Helical" evidence="1">
    <location>
        <begin position="86"/>
        <end position="105"/>
    </location>
</feature>
<dbReference type="PROSITE" id="PS51257">
    <property type="entry name" value="PROKAR_LIPOPROTEIN"/>
    <property type="match status" value="1"/>
</dbReference>
<dbReference type="InterPro" id="IPR040035">
    <property type="entry name" value="TMEM180"/>
</dbReference>
<feature type="transmembrane region" description="Helical" evidence="1">
    <location>
        <begin position="51"/>
        <end position="74"/>
    </location>
</feature>
<dbReference type="STRING" id="6265.A0A0B2UZ80"/>
<dbReference type="EMBL" id="JPKZ01002916">
    <property type="protein sequence ID" value="KHN74392.1"/>
    <property type="molecule type" value="Genomic_DNA"/>
</dbReference>
<dbReference type="OMA" id="AIFPAIC"/>
<keyword evidence="1" id="KW-0472">Membrane</keyword>
<comment type="caution">
    <text evidence="2">The sequence shown here is derived from an EMBL/GenBank/DDBJ whole genome shotgun (WGS) entry which is preliminary data.</text>
</comment>
<dbReference type="Proteomes" id="UP000031036">
    <property type="component" value="Unassembled WGS sequence"/>
</dbReference>
<proteinExistence type="predicted"/>
<evidence type="ECO:0000256" key="1">
    <source>
        <dbReference type="SAM" id="Phobius"/>
    </source>
</evidence>
<accession>A0A0B2UZ80</accession>
<keyword evidence="3" id="KW-1185">Reference proteome</keyword>
<feature type="transmembrane region" description="Helical" evidence="1">
    <location>
        <begin position="314"/>
        <end position="334"/>
    </location>
</feature>
<feature type="transmembrane region" description="Helical" evidence="1">
    <location>
        <begin position="117"/>
        <end position="142"/>
    </location>
</feature>
<feature type="transmembrane region" description="Helical" evidence="1">
    <location>
        <begin position="12"/>
        <end position="31"/>
    </location>
</feature>
<keyword evidence="1" id="KW-1133">Transmembrane helix</keyword>
<dbReference type="OrthoDB" id="62987at2759"/>
<keyword evidence="1 2" id="KW-0812">Transmembrane</keyword>
<reference evidence="2 3" key="1">
    <citation type="submission" date="2014-11" db="EMBL/GenBank/DDBJ databases">
        <title>Genetic blueprint of the zoonotic pathogen Toxocara canis.</title>
        <authorList>
            <person name="Zhu X.-Q."/>
            <person name="Korhonen P.K."/>
            <person name="Cai H."/>
            <person name="Young N.D."/>
            <person name="Nejsum P."/>
            <person name="von Samson-Himmelstjerna G."/>
            <person name="Boag P.R."/>
            <person name="Tan P."/>
            <person name="Li Q."/>
            <person name="Min J."/>
            <person name="Yang Y."/>
            <person name="Wang X."/>
            <person name="Fang X."/>
            <person name="Hall R.S."/>
            <person name="Hofmann A."/>
            <person name="Sternberg P.W."/>
            <person name="Jex A.R."/>
            <person name="Gasser R.B."/>
        </authorList>
    </citation>
    <scope>NUCLEOTIDE SEQUENCE [LARGE SCALE GENOMIC DNA]</scope>
    <source>
        <strain evidence="2">PN_DK_2014</strain>
    </source>
</reference>
<protein>
    <submittedName>
        <fullName evidence="2">Transmembrane protein</fullName>
    </submittedName>
</protein>
<dbReference type="Pfam" id="PF13347">
    <property type="entry name" value="MFS_2"/>
    <property type="match status" value="1"/>
</dbReference>
<organism evidence="2 3">
    <name type="scientific">Toxocara canis</name>
    <name type="common">Canine roundworm</name>
    <dbReference type="NCBI Taxonomy" id="6265"/>
    <lineage>
        <taxon>Eukaryota</taxon>
        <taxon>Metazoa</taxon>
        <taxon>Ecdysozoa</taxon>
        <taxon>Nematoda</taxon>
        <taxon>Chromadorea</taxon>
        <taxon>Rhabditida</taxon>
        <taxon>Spirurina</taxon>
        <taxon>Ascaridomorpha</taxon>
        <taxon>Ascaridoidea</taxon>
        <taxon>Toxocaridae</taxon>
        <taxon>Toxocara</taxon>
    </lineage>
</organism>
<dbReference type="Gene3D" id="1.20.1250.20">
    <property type="entry name" value="MFS general substrate transporter like domains"/>
    <property type="match status" value="1"/>
</dbReference>
<feature type="transmembrane region" description="Helical" evidence="1">
    <location>
        <begin position="154"/>
        <end position="172"/>
    </location>
</feature>
<dbReference type="SUPFAM" id="SSF103473">
    <property type="entry name" value="MFS general substrate transporter"/>
    <property type="match status" value="1"/>
</dbReference>
<feature type="transmembrane region" description="Helical" evidence="1">
    <location>
        <begin position="456"/>
        <end position="478"/>
    </location>
</feature>
<gene>
    <name evidence="2" type="primary">TMEM180</name>
    <name evidence="2" type="ORF">Tcan_15838</name>
</gene>